<dbReference type="EMBL" id="MU858176">
    <property type="protein sequence ID" value="KAK4210379.1"/>
    <property type="molecule type" value="Genomic_DNA"/>
</dbReference>
<comment type="caution">
    <text evidence="2">The sequence shown here is derived from an EMBL/GenBank/DDBJ whole genome shotgun (WGS) entry which is preliminary data.</text>
</comment>
<accession>A0AAN6Y0J2</accession>
<feature type="signal peptide" evidence="1">
    <location>
        <begin position="1"/>
        <end position="19"/>
    </location>
</feature>
<dbReference type="Proteomes" id="UP001301769">
    <property type="component" value="Unassembled WGS sequence"/>
</dbReference>
<dbReference type="AlphaFoldDB" id="A0AAN6Y0J2"/>
<sequence length="417" mass="43552">MRFSSTVLRGLLFGSSVLAVEEPECNNDDAILDCFSSSTSQARAYCTASLGLASTTRIVTVTPTITITETVTTTDVPTAIPTVTVTTELSRKKKRGVCTKRDVQLDCLSTSAFIATTQLASACSCLGVVATSTTTAEPTSITVSEIHYAPQSCPILASAVFYTVTETLPASVAVSTTTQTLPPSVVVSTIYEQVTQTDTAVSVHVSEGTVYTTIIETVTATQTDASLSTLVQTTVSEATVYVTVSVPVTVTESTTVVTSVVSSVETTATGLVNGNFEGGDYGWSIIASSGNGYTVSIVNGGVGGTKALDIYTSYFFNSVPTSVTYGQVLVCVAGQRYRLLFNAAVVSNYANGNAWSVVLGGNTIASGGGNAVSWSTYISTHTCGSTDASNRLELRASSSNNRAAHLQFDNFELYRLT</sequence>
<keyword evidence="1" id="KW-0732">Signal</keyword>
<evidence type="ECO:0000313" key="3">
    <source>
        <dbReference type="Proteomes" id="UP001301769"/>
    </source>
</evidence>
<name>A0AAN6Y0J2_9PEZI</name>
<protein>
    <recommendedName>
        <fullName evidence="4">CBM-cenC domain-containing protein</fullName>
    </recommendedName>
</protein>
<proteinExistence type="predicted"/>
<keyword evidence="3" id="KW-1185">Reference proteome</keyword>
<evidence type="ECO:0000313" key="2">
    <source>
        <dbReference type="EMBL" id="KAK4210379.1"/>
    </source>
</evidence>
<evidence type="ECO:0008006" key="4">
    <source>
        <dbReference type="Google" id="ProtNLM"/>
    </source>
</evidence>
<organism evidence="2 3">
    <name type="scientific">Rhypophila decipiens</name>
    <dbReference type="NCBI Taxonomy" id="261697"/>
    <lineage>
        <taxon>Eukaryota</taxon>
        <taxon>Fungi</taxon>
        <taxon>Dikarya</taxon>
        <taxon>Ascomycota</taxon>
        <taxon>Pezizomycotina</taxon>
        <taxon>Sordariomycetes</taxon>
        <taxon>Sordariomycetidae</taxon>
        <taxon>Sordariales</taxon>
        <taxon>Naviculisporaceae</taxon>
        <taxon>Rhypophila</taxon>
    </lineage>
</organism>
<reference evidence="2" key="1">
    <citation type="journal article" date="2023" name="Mol. Phylogenet. Evol.">
        <title>Genome-scale phylogeny and comparative genomics of the fungal order Sordariales.</title>
        <authorList>
            <person name="Hensen N."/>
            <person name="Bonometti L."/>
            <person name="Westerberg I."/>
            <person name="Brannstrom I.O."/>
            <person name="Guillou S."/>
            <person name="Cros-Aarteil S."/>
            <person name="Calhoun S."/>
            <person name="Haridas S."/>
            <person name="Kuo A."/>
            <person name="Mondo S."/>
            <person name="Pangilinan J."/>
            <person name="Riley R."/>
            <person name="LaButti K."/>
            <person name="Andreopoulos B."/>
            <person name="Lipzen A."/>
            <person name="Chen C."/>
            <person name="Yan M."/>
            <person name="Daum C."/>
            <person name="Ng V."/>
            <person name="Clum A."/>
            <person name="Steindorff A."/>
            <person name="Ohm R.A."/>
            <person name="Martin F."/>
            <person name="Silar P."/>
            <person name="Natvig D.O."/>
            <person name="Lalanne C."/>
            <person name="Gautier V."/>
            <person name="Ament-Velasquez S.L."/>
            <person name="Kruys A."/>
            <person name="Hutchinson M.I."/>
            <person name="Powell A.J."/>
            <person name="Barry K."/>
            <person name="Miller A.N."/>
            <person name="Grigoriev I.V."/>
            <person name="Debuchy R."/>
            <person name="Gladieux P."/>
            <person name="Hiltunen Thoren M."/>
            <person name="Johannesson H."/>
        </authorList>
    </citation>
    <scope>NUCLEOTIDE SEQUENCE</scope>
    <source>
        <strain evidence="2">PSN293</strain>
    </source>
</reference>
<evidence type="ECO:0000256" key="1">
    <source>
        <dbReference type="SAM" id="SignalP"/>
    </source>
</evidence>
<reference evidence="2" key="2">
    <citation type="submission" date="2023-05" db="EMBL/GenBank/DDBJ databases">
        <authorList>
            <consortium name="Lawrence Berkeley National Laboratory"/>
            <person name="Steindorff A."/>
            <person name="Hensen N."/>
            <person name="Bonometti L."/>
            <person name="Westerberg I."/>
            <person name="Brannstrom I.O."/>
            <person name="Guillou S."/>
            <person name="Cros-Aarteil S."/>
            <person name="Calhoun S."/>
            <person name="Haridas S."/>
            <person name="Kuo A."/>
            <person name="Mondo S."/>
            <person name="Pangilinan J."/>
            <person name="Riley R."/>
            <person name="Labutti K."/>
            <person name="Andreopoulos B."/>
            <person name="Lipzen A."/>
            <person name="Chen C."/>
            <person name="Yanf M."/>
            <person name="Daum C."/>
            <person name="Ng V."/>
            <person name="Clum A."/>
            <person name="Ohm R."/>
            <person name="Martin F."/>
            <person name="Silar P."/>
            <person name="Natvig D."/>
            <person name="Lalanne C."/>
            <person name="Gautier V."/>
            <person name="Ament-Velasquez S.L."/>
            <person name="Kruys A."/>
            <person name="Hutchinson M.I."/>
            <person name="Powell A.J."/>
            <person name="Barry K."/>
            <person name="Miller A.N."/>
            <person name="Grigoriev I.V."/>
            <person name="Debuchy R."/>
            <person name="Gladieux P."/>
            <person name="Thoren M.H."/>
            <person name="Johannesson H."/>
        </authorList>
    </citation>
    <scope>NUCLEOTIDE SEQUENCE</scope>
    <source>
        <strain evidence="2">PSN293</strain>
    </source>
</reference>
<feature type="chain" id="PRO_5042947057" description="CBM-cenC domain-containing protein" evidence="1">
    <location>
        <begin position="20"/>
        <end position="417"/>
    </location>
</feature>
<gene>
    <name evidence="2" type="ORF">QBC37DRAFT_448352</name>
</gene>